<dbReference type="Proteomes" id="UP000182769">
    <property type="component" value="Unassembled WGS sequence"/>
</dbReference>
<keyword evidence="3" id="KW-1185">Reference proteome</keyword>
<dbReference type="PROSITE" id="PS51257">
    <property type="entry name" value="PROKAR_LIPOPROTEIN"/>
    <property type="match status" value="1"/>
</dbReference>
<sequence length="285" mass="31795">MMKSKKHFVGLLVASSIALAACSNQQVVTDANQNTSVEVSSQTLQSIFSEGILSHRKAGEIATNSFESKIRNQVRSDMNINFDYLANASKDELLADLENADSRLSMFKHATYRGSALEQLWALLPALPSIEKRKALQIALLERFDEQPKLANDRMAELMDLQINKLFSSFMISLDALTPETEKFEALLVQELKSEGLNISARRPSLILEYFIDSYSDQGEVELVADFEFKDRSAQAFHSLSSTTTYASSDGQQAQKDAFSLLANDITEQLIEKATHRINDVNSVK</sequence>
<dbReference type="STRING" id="1137284.GCA_001418205_02049"/>
<dbReference type="AlphaFoldDB" id="A0A0K6IM46"/>
<dbReference type="EMBL" id="CYHG01000006">
    <property type="protein sequence ID" value="CUB04185.1"/>
    <property type="molecule type" value="Genomic_DNA"/>
</dbReference>
<gene>
    <name evidence="2" type="ORF">Ga0061065_1063</name>
</gene>
<organism evidence="2 3">
    <name type="scientific">Marinomonas fungiae</name>
    <dbReference type="NCBI Taxonomy" id="1137284"/>
    <lineage>
        <taxon>Bacteria</taxon>
        <taxon>Pseudomonadati</taxon>
        <taxon>Pseudomonadota</taxon>
        <taxon>Gammaproteobacteria</taxon>
        <taxon>Oceanospirillales</taxon>
        <taxon>Oceanospirillaceae</taxon>
        <taxon>Marinomonas</taxon>
    </lineage>
</organism>
<protein>
    <recommendedName>
        <fullName evidence="4">LPP20 lipoprotein</fullName>
    </recommendedName>
</protein>
<dbReference type="RefSeq" id="WP_055463140.1">
    <property type="nucleotide sequence ID" value="NZ_CYHG01000006.1"/>
</dbReference>
<feature type="signal peptide" evidence="1">
    <location>
        <begin position="1"/>
        <end position="20"/>
    </location>
</feature>
<evidence type="ECO:0000313" key="3">
    <source>
        <dbReference type="Proteomes" id="UP000182769"/>
    </source>
</evidence>
<keyword evidence="1" id="KW-0732">Signal</keyword>
<accession>A0A0K6IM46</accession>
<evidence type="ECO:0000313" key="2">
    <source>
        <dbReference type="EMBL" id="CUB04185.1"/>
    </source>
</evidence>
<evidence type="ECO:0008006" key="4">
    <source>
        <dbReference type="Google" id="ProtNLM"/>
    </source>
</evidence>
<feature type="chain" id="PRO_5005505438" description="LPP20 lipoprotein" evidence="1">
    <location>
        <begin position="21"/>
        <end position="285"/>
    </location>
</feature>
<name>A0A0K6IM46_9GAMM</name>
<evidence type="ECO:0000256" key="1">
    <source>
        <dbReference type="SAM" id="SignalP"/>
    </source>
</evidence>
<reference evidence="3" key="1">
    <citation type="submission" date="2015-08" db="EMBL/GenBank/DDBJ databases">
        <authorList>
            <person name="Varghese N."/>
        </authorList>
    </citation>
    <scope>NUCLEOTIDE SEQUENCE [LARGE SCALE GENOMIC DNA]</scope>
    <source>
        <strain evidence="3">JCM 18476</strain>
    </source>
</reference>
<proteinExistence type="predicted"/>